<dbReference type="Proteomes" id="UP000193240">
    <property type="component" value="Unassembled WGS sequence"/>
</dbReference>
<sequence length="276" mass="30844">MSEKLVPSDPAKVMVIRDVVPRVITTLSVPFWRFGKIKIGGRGTIVRLATGNLAVFSPVALTDEVKAKVASLGEVRYICAPDAEHHIFLGPWHAAYPQAQIMGPETLPELRAKDKSKESVPFTHLFKESKRLDSVSAEFDAEFDWEYVPSHANKEILFHHRPTRTLIEADYLFNSPSTEQFSKTGVDASSGIFTKIFGALTSTQGKALAQQRMIWWGTSAGDRKGFAASTARIDKWDFDRIIPCHGDVIETGGKEVFRKVLSWHLELARKEGFKES</sequence>
<dbReference type="InterPro" id="IPR025638">
    <property type="entry name" value="DUF4336"/>
</dbReference>
<name>A0A1Y2LWQ1_EPING</name>
<proteinExistence type="predicted"/>
<dbReference type="OMA" id="IFRDVMA"/>
<dbReference type="Pfam" id="PF14234">
    <property type="entry name" value="DUF4336"/>
    <property type="match status" value="1"/>
</dbReference>
<accession>A0A1Y2LWQ1</accession>
<reference evidence="1 2" key="1">
    <citation type="journal article" date="2017" name="Genome Announc.">
        <title>Genome sequence of the saprophytic ascomycete Epicoccum nigrum ICMP 19927 strain isolated from New Zealand.</title>
        <authorList>
            <person name="Fokin M."/>
            <person name="Fleetwood D."/>
            <person name="Weir B.S."/>
            <person name="Villas-Boas S.G."/>
        </authorList>
    </citation>
    <scope>NUCLEOTIDE SEQUENCE [LARGE SCALE GENOMIC DNA]</scope>
    <source>
        <strain evidence="1 2">ICMP 19927</strain>
    </source>
</reference>
<dbReference type="PANTHER" id="PTHR33835">
    <property type="entry name" value="YALI0C07656P"/>
    <property type="match status" value="1"/>
</dbReference>
<dbReference type="PANTHER" id="PTHR33835:SF1">
    <property type="entry name" value="METALLO-BETA-LACTAMASE DOMAIN-CONTAINING PROTEIN"/>
    <property type="match status" value="1"/>
</dbReference>
<dbReference type="InterPro" id="IPR036866">
    <property type="entry name" value="RibonucZ/Hydroxyglut_hydro"/>
</dbReference>
<dbReference type="SUPFAM" id="SSF56281">
    <property type="entry name" value="Metallo-hydrolase/oxidoreductase"/>
    <property type="match status" value="1"/>
</dbReference>
<gene>
    <name evidence="1" type="ORF">B5807_07900</name>
</gene>
<protein>
    <recommendedName>
        <fullName evidence="3">DUF4336 domain-containing protein</fullName>
    </recommendedName>
</protein>
<evidence type="ECO:0000313" key="1">
    <source>
        <dbReference type="EMBL" id="OSS48283.1"/>
    </source>
</evidence>
<dbReference type="InParanoid" id="A0A1Y2LWQ1"/>
<organism evidence="1 2">
    <name type="scientific">Epicoccum nigrum</name>
    <name type="common">Soil fungus</name>
    <name type="synonym">Epicoccum purpurascens</name>
    <dbReference type="NCBI Taxonomy" id="105696"/>
    <lineage>
        <taxon>Eukaryota</taxon>
        <taxon>Fungi</taxon>
        <taxon>Dikarya</taxon>
        <taxon>Ascomycota</taxon>
        <taxon>Pezizomycotina</taxon>
        <taxon>Dothideomycetes</taxon>
        <taxon>Pleosporomycetidae</taxon>
        <taxon>Pleosporales</taxon>
        <taxon>Pleosporineae</taxon>
        <taxon>Didymellaceae</taxon>
        <taxon>Epicoccum</taxon>
    </lineage>
</organism>
<dbReference type="OrthoDB" id="421671at2759"/>
<dbReference type="Gene3D" id="3.60.15.10">
    <property type="entry name" value="Ribonuclease Z/Hydroxyacylglutathione hydrolase-like"/>
    <property type="match status" value="1"/>
</dbReference>
<evidence type="ECO:0008006" key="3">
    <source>
        <dbReference type="Google" id="ProtNLM"/>
    </source>
</evidence>
<evidence type="ECO:0000313" key="2">
    <source>
        <dbReference type="Proteomes" id="UP000193240"/>
    </source>
</evidence>
<keyword evidence="2" id="KW-1185">Reference proteome</keyword>
<dbReference type="AlphaFoldDB" id="A0A1Y2LWQ1"/>
<dbReference type="EMBL" id="KZ107846">
    <property type="protein sequence ID" value="OSS48283.1"/>
    <property type="molecule type" value="Genomic_DNA"/>
</dbReference>